<feature type="region of interest" description="Disordered" evidence="1">
    <location>
        <begin position="1"/>
        <end position="83"/>
    </location>
</feature>
<protein>
    <submittedName>
        <fullName evidence="5">C2H2-type domain-containing protein</fullName>
    </submittedName>
</protein>
<reference evidence="3 4" key="2">
    <citation type="submission" date="2018-11" db="EMBL/GenBank/DDBJ databases">
        <authorList>
            <consortium name="Pathogen Informatics"/>
        </authorList>
    </citation>
    <scope>NUCLEOTIDE SEQUENCE [LARGE SCALE GENOMIC DNA]</scope>
</reference>
<dbReference type="Pfam" id="PF25491">
    <property type="entry name" value="CCHC_BCL-11A"/>
    <property type="match status" value="1"/>
</dbReference>
<organism evidence="5">
    <name type="scientific">Thelazia callipaeda</name>
    <name type="common">Oriental eyeworm</name>
    <name type="synonym">Parasitic nematode</name>
    <dbReference type="NCBI Taxonomy" id="103827"/>
    <lineage>
        <taxon>Eukaryota</taxon>
        <taxon>Metazoa</taxon>
        <taxon>Ecdysozoa</taxon>
        <taxon>Nematoda</taxon>
        <taxon>Chromadorea</taxon>
        <taxon>Rhabditida</taxon>
        <taxon>Spirurina</taxon>
        <taxon>Spiruromorpha</taxon>
        <taxon>Thelazioidea</taxon>
        <taxon>Thelaziidae</taxon>
        <taxon>Thelazia</taxon>
    </lineage>
</organism>
<feature type="domain" description="BCL-11A-like CCHC zinc finger" evidence="2">
    <location>
        <begin position="211"/>
        <end position="237"/>
    </location>
</feature>
<keyword evidence="4" id="KW-1185">Reference proteome</keyword>
<evidence type="ECO:0000313" key="4">
    <source>
        <dbReference type="Proteomes" id="UP000276776"/>
    </source>
</evidence>
<dbReference type="STRING" id="103827.A0A0N5D019"/>
<dbReference type="OMA" id="IDVDHEM"/>
<reference evidence="5" key="1">
    <citation type="submission" date="2017-02" db="UniProtKB">
        <authorList>
            <consortium name="WormBaseParasite"/>
        </authorList>
    </citation>
    <scope>IDENTIFICATION</scope>
</reference>
<dbReference type="OrthoDB" id="10046198at2759"/>
<evidence type="ECO:0000259" key="2">
    <source>
        <dbReference type="Pfam" id="PF25491"/>
    </source>
</evidence>
<dbReference type="EMBL" id="UYYF01004390">
    <property type="protein sequence ID" value="VDN03433.1"/>
    <property type="molecule type" value="Genomic_DNA"/>
</dbReference>
<proteinExistence type="predicted"/>
<evidence type="ECO:0000313" key="5">
    <source>
        <dbReference type="WBParaSite" id="TCLT_0000612201-mRNA-1"/>
    </source>
</evidence>
<name>A0A0N5D019_THECL</name>
<dbReference type="WBParaSite" id="TCLT_0000612201-mRNA-1">
    <property type="protein sequence ID" value="TCLT_0000612201-mRNA-1"/>
    <property type="gene ID" value="TCLT_0000612201"/>
</dbReference>
<dbReference type="AlphaFoldDB" id="A0A0N5D019"/>
<dbReference type="Proteomes" id="UP000276776">
    <property type="component" value="Unassembled WGS sequence"/>
</dbReference>
<accession>A0A0N5D019</accession>
<feature type="compositionally biased region" description="Low complexity" evidence="1">
    <location>
        <begin position="19"/>
        <end position="36"/>
    </location>
</feature>
<dbReference type="InterPro" id="IPR057448">
    <property type="entry name" value="BCL-11A_Znf_CCHC"/>
</dbReference>
<sequence length="351" mass="38252">MSSGLRNCSKIPKNNDIPTSTATATTSKTSSAPHSAVDIASVANEPKRRGRKPASHRSASNTLIIKESVVNDAENDTKSEKAERGETVITAVNIKSDNHEEHGQTAGCKSIAATSSRMTISASNVRNASELMKVLDDVPQPLVSTTAMVKSDRSVLLTSTDSGIDSYADVEQELKDVTTLHDDEEASPSERCSDVVAAPQSRNSSVQYDRIVCGDCHAEFSLSTFVEFVEHKISRCDGKQTPLDELLADISPTHPSSDTLRPGRRRRLVRYHSSTELNDSCPRCVPSSSSNDHNVSLISTFNESQRKHNNTIDATTDTDTLGNYANTLLSSAFYLCSILMNYNIMQIFFCI</sequence>
<evidence type="ECO:0000256" key="1">
    <source>
        <dbReference type="SAM" id="MobiDB-lite"/>
    </source>
</evidence>
<gene>
    <name evidence="3" type="ORF">TCLT_LOCUS6111</name>
</gene>
<evidence type="ECO:0000313" key="3">
    <source>
        <dbReference type="EMBL" id="VDN03433.1"/>
    </source>
</evidence>